<accession>G8NVK8</accession>
<feature type="chain" id="PRO_5003513079" evidence="2">
    <location>
        <begin position="21"/>
        <end position="600"/>
    </location>
</feature>
<evidence type="ECO:0000313" key="3">
    <source>
        <dbReference type="EMBL" id="AEU37680.1"/>
    </source>
</evidence>
<dbReference type="RefSeq" id="WP_014266554.1">
    <property type="nucleotide sequence ID" value="NC_016631.1"/>
</dbReference>
<dbReference type="Proteomes" id="UP000007113">
    <property type="component" value="Chromosome"/>
</dbReference>
<evidence type="ECO:0000256" key="2">
    <source>
        <dbReference type="SAM" id="SignalP"/>
    </source>
</evidence>
<evidence type="ECO:0000256" key="1">
    <source>
        <dbReference type="SAM" id="MobiDB-lite"/>
    </source>
</evidence>
<organism evidence="3 4">
    <name type="scientific">Granulicella mallensis (strain ATCC BAA-1857 / DSM 23137 / MP5ACTX8)</name>
    <dbReference type="NCBI Taxonomy" id="682795"/>
    <lineage>
        <taxon>Bacteria</taxon>
        <taxon>Pseudomonadati</taxon>
        <taxon>Acidobacteriota</taxon>
        <taxon>Terriglobia</taxon>
        <taxon>Terriglobales</taxon>
        <taxon>Acidobacteriaceae</taxon>
        <taxon>Granulicella</taxon>
    </lineage>
</organism>
<gene>
    <name evidence="3" type="ordered locus">AciX8_3382</name>
</gene>
<keyword evidence="2" id="KW-0732">Signal</keyword>
<evidence type="ECO:0000313" key="4">
    <source>
        <dbReference type="Proteomes" id="UP000007113"/>
    </source>
</evidence>
<protein>
    <submittedName>
        <fullName evidence="3">VWFA-related domain-containing protein</fullName>
    </submittedName>
</protein>
<dbReference type="AlphaFoldDB" id="G8NVK8"/>
<dbReference type="HOGENOM" id="CLU_454751_0_0_0"/>
<feature type="region of interest" description="Disordered" evidence="1">
    <location>
        <begin position="577"/>
        <end position="600"/>
    </location>
</feature>
<dbReference type="NCBIfam" id="TIGR03436">
    <property type="entry name" value="acidobact_VWFA"/>
    <property type="match status" value="1"/>
</dbReference>
<dbReference type="eggNOG" id="COG2304">
    <property type="taxonomic scope" value="Bacteria"/>
</dbReference>
<dbReference type="EMBL" id="CP003130">
    <property type="protein sequence ID" value="AEU37680.1"/>
    <property type="molecule type" value="Genomic_DNA"/>
</dbReference>
<proteinExistence type="predicted"/>
<feature type="region of interest" description="Disordered" evidence="1">
    <location>
        <begin position="376"/>
        <end position="410"/>
    </location>
</feature>
<reference evidence="3 4" key="1">
    <citation type="submission" date="2011-11" db="EMBL/GenBank/DDBJ databases">
        <title>Complete sequence of Granulicella mallensis MP5ACTX8.</title>
        <authorList>
            <consortium name="US DOE Joint Genome Institute"/>
            <person name="Lucas S."/>
            <person name="Copeland A."/>
            <person name="Lapidus A."/>
            <person name="Cheng J.-F."/>
            <person name="Goodwin L."/>
            <person name="Pitluck S."/>
            <person name="Peters L."/>
            <person name="Lu M."/>
            <person name="Detter J.C."/>
            <person name="Han C."/>
            <person name="Tapia R."/>
            <person name="Land M."/>
            <person name="Hauser L."/>
            <person name="Kyrpides N."/>
            <person name="Ivanova N."/>
            <person name="Mikhailova N."/>
            <person name="Pagani I."/>
            <person name="Rawat S."/>
            <person name="Mannisto M."/>
            <person name="Haggblom M."/>
            <person name="Woyke T."/>
        </authorList>
    </citation>
    <scope>NUCLEOTIDE SEQUENCE [LARGE SCALE GENOMIC DNA]</scope>
    <source>
        <strain evidence="4">ATCC BAA-1857 / DSM 23137 / MP5ACTX8</strain>
    </source>
</reference>
<keyword evidence="4" id="KW-1185">Reference proteome</keyword>
<name>G8NVK8_GRAMM</name>
<dbReference type="InterPro" id="IPR036465">
    <property type="entry name" value="vWFA_dom_sf"/>
</dbReference>
<dbReference type="Gene3D" id="3.40.50.410">
    <property type="entry name" value="von Willebrand factor, type A domain"/>
    <property type="match status" value="1"/>
</dbReference>
<dbReference type="KEGG" id="gma:AciX8_3382"/>
<feature type="signal peptide" evidence="2">
    <location>
        <begin position="1"/>
        <end position="20"/>
    </location>
</feature>
<dbReference type="InterPro" id="IPR017802">
    <property type="entry name" value="VWFA-rel_acidobac-type"/>
</dbReference>
<sequence length="600" mass="64265" precursor="true">MRQFLLGVFLTCCLGGYAVAQSAGTQPHPGNPSSLPPVAVDVVVQDSNGHPVHGLTKENFQLLESKTPQQIRLFEEHTPSTPQGHALGFAGMPPGTFTNYTPVPPHGTLNILLLDALNTSPKDQALLRSQLQQYVKNVPPGTHIAILGLANHLTILQGFTSDPETLKDAVEHKLIPRAAIQLDHPMENAVSQGMEQTATNLQEFEAEQKSLQMRLHPQYTLDAFNQLAHYLAGLPGHKNLIWFSGAFPLDLFPDPTRKNTAAGTELDSNELHETADLLTQGQVAVYPVAISPPTPGSTPSADRTAMNQLANSTGGRVFENTNGLFDTVSKIIAAGSDYYTLAYIPSNPKGQEPYRDIRVNLAGAPASQGLKLSYRQGYYTDDPNQPSKAADPAPAVTTTTPPPPAPAANPDTASIVAAMRRGAPAPVGILFKVRVLPASTATEDTVAKGNQLDPYIPMKGPFQRFDVDFVALPSDFQFTQLSNGLYSGSIEFKAYVYDPDGKLLNAAGSLLHLELKPETYNRFMQEPLAAHLEVSSQAGREAFLRIGIRDVPSNRIGVVEFPLSSVGHLAPPVYPQPAAAPATAPAHSAPTTPSATPAPH</sequence>
<feature type="compositionally biased region" description="Low complexity" evidence="1">
    <location>
        <begin position="389"/>
        <end position="399"/>
    </location>
</feature>